<dbReference type="GO" id="GO:0005634">
    <property type="term" value="C:nucleus"/>
    <property type="evidence" value="ECO:0007669"/>
    <property type="project" value="UniProtKB-SubCell"/>
</dbReference>
<dbReference type="CDD" id="cd12148">
    <property type="entry name" value="fungal_TF_MHR"/>
    <property type="match status" value="1"/>
</dbReference>
<evidence type="ECO:0000256" key="4">
    <source>
        <dbReference type="ARBA" id="ARBA00023242"/>
    </source>
</evidence>
<dbReference type="PANTHER" id="PTHR46910:SF3">
    <property type="entry name" value="HALOTOLERANCE PROTEIN 9-RELATED"/>
    <property type="match status" value="1"/>
</dbReference>
<evidence type="ECO:0000259" key="5">
    <source>
        <dbReference type="Pfam" id="PF04082"/>
    </source>
</evidence>
<feature type="domain" description="Xylanolytic transcriptional activator regulatory" evidence="5">
    <location>
        <begin position="191"/>
        <end position="286"/>
    </location>
</feature>
<dbReference type="Proteomes" id="UP001215280">
    <property type="component" value="Unassembled WGS sequence"/>
</dbReference>
<evidence type="ECO:0000313" key="7">
    <source>
        <dbReference type="Proteomes" id="UP001215280"/>
    </source>
</evidence>
<evidence type="ECO:0000256" key="2">
    <source>
        <dbReference type="ARBA" id="ARBA00022723"/>
    </source>
</evidence>
<keyword evidence="2" id="KW-0479">Metal-binding</keyword>
<proteinExistence type="predicted"/>
<dbReference type="EMBL" id="JARJLG010000045">
    <property type="protein sequence ID" value="KAJ7761586.1"/>
    <property type="molecule type" value="Genomic_DNA"/>
</dbReference>
<evidence type="ECO:0000256" key="3">
    <source>
        <dbReference type="ARBA" id="ARBA00023125"/>
    </source>
</evidence>
<keyword evidence="3" id="KW-0238">DNA-binding</keyword>
<accession>A0AAD7JFR7</accession>
<reference evidence="6" key="1">
    <citation type="submission" date="2023-03" db="EMBL/GenBank/DDBJ databases">
        <title>Massive genome expansion in bonnet fungi (Mycena s.s.) driven by repeated elements and novel gene families across ecological guilds.</title>
        <authorList>
            <consortium name="Lawrence Berkeley National Laboratory"/>
            <person name="Harder C.B."/>
            <person name="Miyauchi S."/>
            <person name="Viragh M."/>
            <person name="Kuo A."/>
            <person name="Thoen E."/>
            <person name="Andreopoulos B."/>
            <person name="Lu D."/>
            <person name="Skrede I."/>
            <person name="Drula E."/>
            <person name="Henrissat B."/>
            <person name="Morin E."/>
            <person name="Kohler A."/>
            <person name="Barry K."/>
            <person name="LaButti K."/>
            <person name="Morin E."/>
            <person name="Salamov A."/>
            <person name="Lipzen A."/>
            <person name="Mereny Z."/>
            <person name="Hegedus B."/>
            <person name="Baldrian P."/>
            <person name="Stursova M."/>
            <person name="Weitz H."/>
            <person name="Taylor A."/>
            <person name="Grigoriev I.V."/>
            <person name="Nagy L.G."/>
            <person name="Martin F."/>
            <person name="Kauserud H."/>
        </authorList>
    </citation>
    <scope>NUCLEOTIDE SEQUENCE</scope>
    <source>
        <strain evidence="6">CBHHK188m</strain>
    </source>
</reference>
<dbReference type="AlphaFoldDB" id="A0AAD7JFR7"/>
<dbReference type="GO" id="GO:0003700">
    <property type="term" value="F:DNA-binding transcription factor activity"/>
    <property type="evidence" value="ECO:0007669"/>
    <property type="project" value="InterPro"/>
</dbReference>
<dbReference type="GO" id="GO:0008270">
    <property type="term" value="F:zinc ion binding"/>
    <property type="evidence" value="ECO:0007669"/>
    <property type="project" value="InterPro"/>
</dbReference>
<name>A0AAD7JFR7_9AGAR</name>
<dbReference type="GO" id="GO:0003677">
    <property type="term" value="F:DNA binding"/>
    <property type="evidence" value="ECO:0007669"/>
    <property type="project" value="UniProtKB-KW"/>
</dbReference>
<comment type="caution">
    <text evidence="6">The sequence shown here is derived from an EMBL/GenBank/DDBJ whole genome shotgun (WGS) entry which is preliminary data.</text>
</comment>
<sequence length="350" mass="40199">MRQITRNISSNRFYGKSNAINFVKAVMDIKLEVTGETMSNPQIRRPEFWNIRIVSEATRSFLSLNFLCVVGDTFGDYRAAHVSRARLDANPNRQFLLSNQHPRLPVSRSYLPERCYCRITLARSQIWGIVLMICPLGSKFSDDPHPANLDLFSPLPFSVRPSTNRSAQGQRNVGTEWGSVYGCVTTGNTVESEEYKRVFWMIVCSDTVMGLLLGRPRATEINDLDVALPVALEGEELRLVDYGLLLVKMMEIWRRVQDAVYPVQRKDQSQAYQEVVVELDSALNQWVDSVPDNYYSTVLYLLEGRSDVTRFSTQFKYFYIVRSFHREETFPLCRSHRSTFAQMRLVGAAM</sequence>
<protein>
    <recommendedName>
        <fullName evidence="5">Xylanolytic transcriptional activator regulatory domain-containing protein</fullName>
    </recommendedName>
</protein>
<comment type="subcellular location">
    <subcellularLocation>
        <location evidence="1">Nucleus</location>
    </subcellularLocation>
</comment>
<evidence type="ECO:0000256" key="1">
    <source>
        <dbReference type="ARBA" id="ARBA00004123"/>
    </source>
</evidence>
<dbReference type="GO" id="GO:0006351">
    <property type="term" value="P:DNA-templated transcription"/>
    <property type="evidence" value="ECO:0007669"/>
    <property type="project" value="InterPro"/>
</dbReference>
<evidence type="ECO:0000313" key="6">
    <source>
        <dbReference type="EMBL" id="KAJ7761586.1"/>
    </source>
</evidence>
<dbReference type="InterPro" id="IPR050987">
    <property type="entry name" value="AtrR-like"/>
</dbReference>
<dbReference type="PANTHER" id="PTHR46910">
    <property type="entry name" value="TRANSCRIPTION FACTOR PDR1"/>
    <property type="match status" value="1"/>
</dbReference>
<dbReference type="Pfam" id="PF04082">
    <property type="entry name" value="Fungal_trans"/>
    <property type="match status" value="1"/>
</dbReference>
<keyword evidence="4" id="KW-0539">Nucleus</keyword>
<dbReference type="InterPro" id="IPR007219">
    <property type="entry name" value="XnlR_reg_dom"/>
</dbReference>
<keyword evidence="7" id="KW-1185">Reference proteome</keyword>
<gene>
    <name evidence="6" type="ORF">DFH07DRAFT_771447</name>
</gene>
<organism evidence="6 7">
    <name type="scientific">Mycena maculata</name>
    <dbReference type="NCBI Taxonomy" id="230809"/>
    <lineage>
        <taxon>Eukaryota</taxon>
        <taxon>Fungi</taxon>
        <taxon>Dikarya</taxon>
        <taxon>Basidiomycota</taxon>
        <taxon>Agaricomycotina</taxon>
        <taxon>Agaricomycetes</taxon>
        <taxon>Agaricomycetidae</taxon>
        <taxon>Agaricales</taxon>
        <taxon>Marasmiineae</taxon>
        <taxon>Mycenaceae</taxon>
        <taxon>Mycena</taxon>
    </lineage>
</organism>